<name>A0AAV2EA99_9ROSI</name>
<dbReference type="EMBL" id="OZ034817">
    <property type="protein sequence ID" value="CAL1382465.1"/>
    <property type="molecule type" value="Genomic_DNA"/>
</dbReference>
<dbReference type="Proteomes" id="UP001497516">
    <property type="component" value="Chromosome 4"/>
</dbReference>
<keyword evidence="2" id="KW-1185">Reference proteome</keyword>
<protein>
    <submittedName>
        <fullName evidence="1">Uncharacterized protein</fullName>
    </submittedName>
</protein>
<accession>A0AAV2EA99</accession>
<reference evidence="1 2" key="1">
    <citation type="submission" date="2024-04" db="EMBL/GenBank/DDBJ databases">
        <authorList>
            <person name="Fracassetti M."/>
        </authorList>
    </citation>
    <scope>NUCLEOTIDE SEQUENCE [LARGE SCALE GENOMIC DNA]</scope>
</reference>
<dbReference type="AlphaFoldDB" id="A0AAV2EA99"/>
<sequence>MYSLSYGPGLSELWKAPHCHSVQLDSISRPVQKPEDTNDGYLQCHDQLVVKLVREFLTVIEHPYDDHLDLLLGLQGLLREYDEATPYQPPPQY</sequence>
<proteinExistence type="predicted"/>
<gene>
    <name evidence="1" type="ORF">LTRI10_LOCUS23786</name>
</gene>
<evidence type="ECO:0000313" key="2">
    <source>
        <dbReference type="Proteomes" id="UP001497516"/>
    </source>
</evidence>
<organism evidence="1 2">
    <name type="scientific">Linum trigynum</name>
    <dbReference type="NCBI Taxonomy" id="586398"/>
    <lineage>
        <taxon>Eukaryota</taxon>
        <taxon>Viridiplantae</taxon>
        <taxon>Streptophyta</taxon>
        <taxon>Embryophyta</taxon>
        <taxon>Tracheophyta</taxon>
        <taxon>Spermatophyta</taxon>
        <taxon>Magnoliopsida</taxon>
        <taxon>eudicotyledons</taxon>
        <taxon>Gunneridae</taxon>
        <taxon>Pentapetalae</taxon>
        <taxon>rosids</taxon>
        <taxon>fabids</taxon>
        <taxon>Malpighiales</taxon>
        <taxon>Linaceae</taxon>
        <taxon>Linum</taxon>
    </lineage>
</organism>
<evidence type="ECO:0000313" key="1">
    <source>
        <dbReference type="EMBL" id="CAL1382465.1"/>
    </source>
</evidence>